<evidence type="ECO:0000313" key="6">
    <source>
        <dbReference type="Proteomes" id="UP001595476"/>
    </source>
</evidence>
<evidence type="ECO:0000313" key="5">
    <source>
        <dbReference type="EMBL" id="MFC3152933.1"/>
    </source>
</evidence>
<feature type="signal peptide" evidence="2">
    <location>
        <begin position="1"/>
        <end position="26"/>
    </location>
</feature>
<dbReference type="Pfam" id="PF25954">
    <property type="entry name" value="Beta-barrel_RND_2"/>
    <property type="match status" value="1"/>
</dbReference>
<dbReference type="RefSeq" id="WP_386722855.1">
    <property type="nucleotide sequence ID" value="NZ_JBHRSZ010000007.1"/>
</dbReference>
<evidence type="ECO:0000259" key="4">
    <source>
        <dbReference type="Pfam" id="PF25954"/>
    </source>
</evidence>
<dbReference type="PANTHER" id="PTHR30469:SF15">
    <property type="entry name" value="HLYD FAMILY OF SECRETION PROTEINS"/>
    <property type="match status" value="1"/>
</dbReference>
<dbReference type="NCBIfam" id="TIGR01730">
    <property type="entry name" value="RND_mfp"/>
    <property type="match status" value="1"/>
</dbReference>
<feature type="domain" description="Multidrug resistance protein MdtA-like barrel-sandwich hybrid" evidence="3">
    <location>
        <begin position="61"/>
        <end position="176"/>
    </location>
</feature>
<dbReference type="Pfam" id="PF25917">
    <property type="entry name" value="BSH_RND"/>
    <property type="match status" value="1"/>
</dbReference>
<dbReference type="Proteomes" id="UP001595476">
    <property type="component" value="Unassembled WGS sequence"/>
</dbReference>
<comment type="caution">
    <text evidence="5">The sequence shown here is derived from an EMBL/GenBank/DDBJ whole genome shotgun (WGS) entry which is preliminary data.</text>
</comment>
<dbReference type="SUPFAM" id="SSF111369">
    <property type="entry name" value="HlyD-like secretion proteins"/>
    <property type="match status" value="1"/>
</dbReference>
<comment type="similarity">
    <text evidence="1">Belongs to the membrane fusion protein (MFP) (TC 8.A.1) family.</text>
</comment>
<dbReference type="PANTHER" id="PTHR30469">
    <property type="entry name" value="MULTIDRUG RESISTANCE PROTEIN MDTA"/>
    <property type="match status" value="1"/>
</dbReference>
<name>A0ABV7HJY8_9GAMM</name>
<dbReference type="Gene3D" id="2.40.50.100">
    <property type="match status" value="1"/>
</dbReference>
<evidence type="ECO:0000259" key="3">
    <source>
        <dbReference type="Pfam" id="PF25917"/>
    </source>
</evidence>
<organism evidence="5 6">
    <name type="scientific">Litoribrevibacter euphylliae</name>
    <dbReference type="NCBI Taxonomy" id="1834034"/>
    <lineage>
        <taxon>Bacteria</taxon>
        <taxon>Pseudomonadati</taxon>
        <taxon>Pseudomonadota</taxon>
        <taxon>Gammaproteobacteria</taxon>
        <taxon>Oceanospirillales</taxon>
        <taxon>Oceanospirillaceae</taxon>
        <taxon>Litoribrevibacter</taxon>
    </lineage>
</organism>
<keyword evidence="6" id="KW-1185">Reference proteome</keyword>
<dbReference type="Gene3D" id="2.40.30.170">
    <property type="match status" value="1"/>
</dbReference>
<gene>
    <name evidence="5" type="ORF">ACFOEK_17975</name>
</gene>
<dbReference type="InterPro" id="IPR058792">
    <property type="entry name" value="Beta-barrel_RND_2"/>
</dbReference>
<dbReference type="InterPro" id="IPR006143">
    <property type="entry name" value="RND_pump_MFP"/>
</dbReference>
<proteinExistence type="inferred from homology"/>
<evidence type="ECO:0000256" key="2">
    <source>
        <dbReference type="SAM" id="SignalP"/>
    </source>
</evidence>
<accession>A0ABV7HJY8</accession>
<feature type="domain" description="CusB-like beta-barrel" evidence="4">
    <location>
        <begin position="190"/>
        <end position="263"/>
    </location>
</feature>
<sequence>MTRPIKFLSFALTVLTTALIPVMSHANPPVNTVAVETVKDAVSFYSSGLVANKAQSRLSFKTSGIIQHISVEDGQKVTKGQLLAQLDLSEIQAQQRQAQADFKQATLDVKRLETLVAQRLAPKEKLDNALIRKDKAQAALNIAEFNLKHSQIKAPANGVVITKHIEKDELVSAGQPIITFSPNSKGWVVKAGLIDREAVYVNLGDTTTIELDAYPGQLLKGQVTEIAAQANPNTGLFEVEVSISEEPFRLLSGLYAHINVQPEQQPILYRVPTSSLLTANGKQGTVAQMNPVSRNIEVTTVRVHSLSTDAVLISNGLNTDWPIVIGSPYNLSSQLIERREVSQVSSEL</sequence>
<keyword evidence="2" id="KW-0732">Signal</keyword>
<reference evidence="6" key="1">
    <citation type="journal article" date="2019" name="Int. J. Syst. Evol. Microbiol.">
        <title>The Global Catalogue of Microorganisms (GCM) 10K type strain sequencing project: providing services to taxonomists for standard genome sequencing and annotation.</title>
        <authorList>
            <consortium name="The Broad Institute Genomics Platform"/>
            <consortium name="The Broad Institute Genome Sequencing Center for Infectious Disease"/>
            <person name="Wu L."/>
            <person name="Ma J."/>
        </authorList>
    </citation>
    <scope>NUCLEOTIDE SEQUENCE [LARGE SCALE GENOMIC DNA]</scope>
    <source>
        <strain evidence="6">KCTC 52438</strain>
    </source>
</reference>
<feature type="chain" id="PRO_5045258599" evidence="2">
    <location>
        <begin position="27"/>
        <end position="348"/>
    </location>
</feature>
<dbReference type="EMBL" id="JBHRSZ010000007">
    <property type="protein sequence ID" value="MFC3152933.1"/>
    <property type="molecule type" value="Genomic_DNA"/>
</dbReference>
<dbReference type="Gene3D" id="1.10.287.470">
    <property type="entry name" value="Helix hairpin bin"/>
    <property type="match status" value="1"/>
</dbReference>
<evidence type="ECO:0000256" key="1">
    <source>
        <dbReference type="ARBA" id="ARBA00009477"/>
    </source>
</evidence>
<protein>
    <submittedName>
        <fullName evidence="5">Efflux RND transporter periplasmic adaptor subunit</fullName>
    </submittedName>
</protein>
<dbReference type="InterPro" id="IPR058625">
    <property type="entry name" value="MdtA-like_BSH"/>
</dbReference>